<dbReference type="PROSITE" id="PS50950">
    <property type="entry name" value="ZF_THAP"/>
    <property type="match status" value="1"/>
</dbReference>
<keyword evidence="8 12" id="KW-0238">DNA-binding</keyword>
<keyword evidence="6" id="KW-0805">Transcription regulation</keyword>
<dbReference type="SMART" id="SM00980">
    <property type="entry name" value="THAP"/>
    <property type="match status" value="1"/>
</dbReference>
<evidence type="ECO:0000256" key="7">
    <source>
        <dbReference type="ARBA" id="ARBA00023054"/>
    </source>
</evidence>
<evidence type="ECO:0000256" key="1">
    <source>
        <dbReference type="ARBA" id="ARBA00004642"/>
    </source>
</evidence>
<dbReference type="SUPFAM" id="SSF57716">
    <property type="entry name" value="Glucocorticoid receptor-like (DNA-binding domain)"/>
    <property type="match status" value="1"/>
</dbReference>
<evidence type="ECO:0000256" key="11">
    <source>
        <dbReference type="ARBA" id="ARBA00023306"/>
    </source>
</evidence>
<evidence type="ECO:0000256" key="8">
    <source>
        <dbReference type="ARBA" id="ARBA00023125"/>
    </source>
</evidence>
<evidence type="ECO:0000256" key="5">
    <source>
        <dbReference type="ARBA" id="ARBA00022833"/>
    </source>
</evidence>
<keyword evidence="9" id="KW-0804">Transcription</keyword>
<dbReference type="InterPro" id="IPR006612">
    <property type="entry name" value="THAP_Znf"/>
</dbReference>
<dbReference type="Proteomes" id="UP000735302">
    <property type="component" value="Unassembled WGS sequence"/>
</dbReference>
<evidence type="ECO:0000256" key="13">
    <source>
        <dbReference type="SAM" id="MobiDB-lite"/>
    </source>
</evidence>
<comment type="caution">
    <text evidence="15">The sequence shown here is derived from an EMBL/GenBank/DDBJ whole genome shotgun (WGS) entry which is preliminary data.</text>
</comment>
<keyword evidence="4 12" id="KW-0863">Zinc-finger</keyword>
<dbReference type="GO" id="GO:0005654">
    <property type="term" value="C:nucleoplasm"/>
    <property type="evidence" value="ECO:0007669"/>
    <property type="project" value="UniProtKB-SubCell"/>
</dbReference>
<keyword evidence="16" id="KW-1185">Reference proteome</keyword>
<name>A0AAV4CP23_9GAST</name>
<gene>
    <name evidence="15" type="ORF">PoB_006014300</name>
</gene>
<evidence type="ECO:0000256" key="10">
    <source>
        <dbReference type="ARBA" id="ARBA00023242"/>
    </source>
</evidence>
<keyword evidence="7" id="KW-0175">Coiled coil</keyword>
<evidence type="ECO:0000256" key="9">
    <source>
        <dbReference type="ARBA" id="ARBA00023163"/>
    </source>
</evidence>
<evidence type="ECO:0000256" key="4">
    <source>
        <dbReference type="ARBA" id="ARBA00022771"/>
    </source>
</evidence>
<dbReference type="GO" id="GO:0008270">
    <property type="term" value="F:zinc ion binding"/>
    <property type="evidence" value="ECO:0007669"/>
    <property type="project" value="UniProtKB-KW"/>
</dbReference>
<feature type="region of interest" description="Disordered" evidence="13">
    <location>
        <begin position="115"/>
        <end position="138"/>
    </location>
</feature>
<evidence type="ECO:0000313" key="16">
    <source>
        <dbReference type="Proteomes" id="UP000735302"/>
    </source>
</evidence>
<comment type="similarity">
    <text evidence="2">Belongs to the THAP1 family.</text>
</comment>
<organism evidence="15 16">
    <name type="scientific">Plakobranchus ocellatus</name>
    <dbReference type="NCBI Taxonomy" id="259542"/>
    <lineage>
        <taxon>Eukaryota</taxon>
        <taxon>Metazoa</taxon>
        <taxon>Spiralia</taxon>
        <taxon>Lophotrochozoa</taxon>
        <taxon>Mollusca</taxon>
        <taxon>Gastropoda</taxon>
        <taxon>Heterobranchia</taxon>
        <taxon>Euthyneura</taxon>
        <taxon>Panpulmonata</taxon>
        <taxon>Sacoglossa</taxon>
        <taxon>Placobranchoidea</taxon>
        <taxon>Plakobranchidae</taxon>
        <taxon>Plakobranchus</taxon>
    </lineage>
</organism>
<keyword evidence="11" id="KW-0131">Cell cycle</keyword>
<dbReference type="InterPro" id="IPR026516">
    <property type="entry name" value="THAP1/10"/>
</dbReference>
<reference evidence="15 16" key="1">
    <citation type="journal article" date="2021" name="Elife">
        <title>Chloroplast acquisition without the gene transfer in kleptoplastic sea slugs, Plakobranchus ocellatus.</title>
        <authorList>
            <person name="Maeda T."/>
            <person name="Takahashi S."/>
            <person name="Yoshida T."/>
            <person name="Shimamura S."/>
            <person name="Takaki Y."/>
            <person name="Nagai Y."/>
            <person name="Toyoda A."/>
            <person name="Suzuki Y."/>
            <person name="Arimoto A."/>
            <person name="Ishii H."/>
            <person name="Satoh N."/>
            <person name="Nishiyama T."/>
            <person name="Hasebe M."/>
            <person name="Maruyama T."/>
            <person name="Minagawa J."/>
            <person name="Obokata J."/>
            <person name="Shigenobu S."/>
        </authorList>
    </citation>
    <scope>NUCLEOTIDE SEQUENCE [LARGE SCALE GENOMIC DNA]</scope>
</reference>
<comment type="subcellular location">
    <subcellularLocation>
        <location evidence="1">Nucleus</location>
        <location evidence="1">Nucleoplasm</location>
    </subcellularLocation>
</comment>
<keyword evidence="10" id="KW-0539">Nucleus</keyword>
<dbReference type="PANTHER" id="PTHR46600:SF1">
    <property type="entry name" value="THAP DOMAIN-CONTAINING PROTEIN 1"/>
    <property type="match status" value="1"/>
</dbReference>
<evidence type="ECO:0000256" key="6">
    <source>
        <dbReference type="ARBA" id="ARBA00023015"/>
    </source>
</evidence>
<proteinExistence type="inferred from homology"/>
<sequence length="157" mass="18452">MDLQIILYVMSPQQFSTQARKQILARQSLIKGKRRSELNKDKKLNIIKGKRRSELNKDKKLNICKQWVIATRRADLEKKSPTKLHRSSAICEEHFEPSCFRQTKRKLLTQNAVPTIFNIPNPPPSQSSSRPPPKERIYPKNISLSYRDEITHFKYHN</sequence>
<evidence type="ECO:0000259" key="14">
    <source>
        <dbReference type="PROSITE" id="PS50950"/>
    </source>
</evidence>
<dbReference type="Pfam" id="PF05485">
    <property type="entry name" value="THAP"/>
    <property type="match status" value="1"/>
</dbReference>
<protein>
    <submittedName>
        <fullName evidence="15">THAP domain-containing protein 1</fullName>
    </submittedName>
</protein>
<accession>A0AAV4CP23</accession>
<evidence type="ECO:0000256" key="2">
    <source>
        <dbReference type="ARBA" id="ARBA00006177"/>
    </source>
</evidence>
<evidence type="ECO:0000256" key="12">
    <source>
        <dbReference type="PROSITE-ProRule" id="PRU00309"/>
    </source>
</evidence>
<evidence type="ECO:0000256" key="3">
    <source>
        <dbReference type="ARBA" id="ARBA00022723"/>
    </source>
</evidence>
<dbReference type="EMBL" id="BLXT01006818">
    <property type="protein sequence ID" value="GFO33638.1"/>
    <property type="molecule type" value="Genomic_DNA"/>
</dbReference>
<evidence type="ECO:0000313" key="15">
    <source>
        <dbReference type="EMBL" id="GFO33638.1"/>
    </source>
</evidence>
<dbReference type="AlphaFoldDB" id="A0AAV4CP23"/>
<feature type="domain" description="THAP-type" evidence="14">
    <location>
        <begin position="24"/>
        <end position="117"/>
    </location>
</feature>
<dbReference type="SMART" id="SM00692">
    <property type="entry name" value="DM3"/>
    <property type="match status" value="1"/>
</dbReference>
<keyword evidence="5" id="KW-0862">Zinc</keyword>
<dbReference type="GO" id="GO:0043565">
    <property type="term" value="F:sequence-specific DNA binding"/>
    <property type="evidence" value="ECO:0007669"/>
    <property type="project" value="InterPro"/>
</dbReference>
<dbReference type="PANTHER" id="PTHR46600">
    <property type="entry name" value="THAP DOMAIN-CONTAINING"/>
    <property type="match status" value="1"/>
</dbReference>
<keyword evidence="3" id="KW-0479">Metal-binding</keyword>